<dbReference type="RefSeq" id="WP_122919019.1">
    <property type="nucleotide sequence ID" value="NZ_RHHQ01000012.1"/>
</dbReference>
<dbReference type="EMBL" id="RHHQ01000012">
    <property type="protein sequence ID" value="RNB87321.1"/>
    <property type="molecule type" value="Genomic_DNA"/>
</dbReference>
<protein>
    <submittedName>
        <fullName evidence="1">PIG-L family deacetylase</fullName>
    </submittedName>
</protein>
<dbReference type="Proteomes" id="UP000271031">
    <property type="component" value="Unassembled WGS sequence"/>
</dbReference>
<reference evidence="1 2" key="1">
    <citation type="submission" date="2018-10" db="EMBL/GenBank/DDBJ databases">
        <title>Phylogenomics of Brevibacillus.</title>
        <authorList>
            <person name="Dunlap C."/>
        </authorList>
    </citation>
    <scope>NUCLEOTIDE SEQUENCE [LARGE SCALE GENOMIC DNA]</scope>
    <source>
        <strain evidence="1 2">JCM 15716</strain>
    </source>
</reference>
<dbReference type="GO" id="GO:0016811">
    <property type="term" value="F:hydrolase activity, acting on carbon-nitrogen (but not peptide) bonds, in linear amides"/>
    <property type="evidence" value="ECO:0007669"/>
    <property type="project" value="TreeGrafter"/>
</dbReference>
<dbReference type="PANTHER" id="PTHR12993">
    <property type="entry name" value="N-ACETYLGLUCOSAMINYL-PHOSPHATIDYLINOSITOL DE-N-ACETYLASE-RELATED"/>
    <property type="match status" value="1"/>
</dbReference>
<dbReference type="Gene3D" id="3.40.50.10320">
    <property type="entry name" value="LmbE-like"/>
    <property type="match status" value="1"/>
</dbReference>
<proteinExistence type="predicted"/>
<comment type="caution">
    <text evidence="1">The sequence shown here is derived from an EMBL/GenBank/DDBJ whole genome shotgun (WGS) entry which is preliminary data.</text>
</comment>
<dbReference type="OrthoDB" id="9790023at2"/>
<dbReference type="AlphaFoldDB" id="A0A3M8DIN6"/>
<organism evidence="1 2">
    <name type="scientific">Brevibacillus fluminis</name>
    <dbReference type="NCBI Taxonomy" id="511487"/>
    <lineage>
        <taxon>Bacteria</taxon>
        <taxon>Bacillati</taxon>
        <taxon>Bacillota</taxon>
        <taxon>Bacilli</taxon>
        <taxon>Bacillales</taxon>
        <taxon>Paenibacillaceae</taxon>
        <taxon>Brevibacillus</taxon>
    </lineage>
</organism>
<dbReference type="InterPro" id="IPR024078">
    <property type="entry name" value="LmbE-like_dom_sf"/>
</dbReference>
<dbReference type="PANTHER" id="PTHR12993:SF11">
    <property type="entry name" value="N-ACETYLGLUCOSAMINYL-PHOSPHATIDYLINOSITOL DE-N-ACETYLASE"/>
    <property type="match status" value="1"/>
</dbReference>
<gene>
    <name evidence="1" type="ORF">EDM56_16800</name>
</gene>
<dbReference type="SUPFAM" id="SSF102588">
    <property type="entry name" value="LmbE-like"/>
    <property type="match status" value="1"/>
</dbReference>
<dbReference type="InterPro" id="IPR003737">
    <property type="entry name" value="GlcNAc_PI_deacetylase-related"/>
</dbReference>
<evidence type="ECO:0000313" key="1">
    <source>
        <dbReference type="EMBL" id="RNB87321.1"/>
    </source>
</evidence>
<accession>A0A3M8DIN6</accession>
<evidence type="ECO:0000313" key="2">
    <source>
        <dbReference type="Proteomes" id="UP000271031"/>
    </source>
</evidence>
<keyword evidence="2" id="KW-1185">Reference proteome</keyword>
<name>A0A3M8DIN6_9BACL</name>
<sequence>MKRLLFIFPHPDDESFACAGTMAKYHEAGHEILLICATFGCKGKPGGFTFTCREELANHRKQELLQAARVLGVNETIFFGYPDGGLAEVDVAELTARIRAYLLELKPDIIVTFPPDGVTGHPDHIALSRATEQAVLQVEQTKPCDFYYVSIPKYYDHCADQGPKPAVPITGKVDVSRYREQKAEALRAHESQIYSVNRAYPGVMQGDIGVICHYEYYTLIRSHGEPIEPKPCGGEIPVIELV</sequence>
<dbReference type="Pfam" id="PF02585">
    <property type="entry name" value="PIG-L"/>
    <property type="match status" value="1"/>
</dbReference>